<evidence type="ECO:0000256" key="9">
    <source>
        <dbReference type="ARBA" id="ARBA00023146"/>
    </source>
</evidence>
<dbReference type="InterPro" id="IPR041715">
    <property type="entry name" value="HisRS-like_core"/>
</dbReference>
<dbReference type="GO" id="GO:0004821">
    <property type="term" value="F:histidine-tRNA ligase activity"/>
    <property type="evidence" value="ECO:0007669"/>
    <property type="project" value="UniProtKB-UniRule"/>
</dbReference>
<dbReference type="SUPFAM" id="SSF55681">
    <property type="entry name" value="Class II aaRS and biotin synthetases"/>
    <property type="match status" value="1"/>
</dbReference>
<organism evidence="14 15">
    <name type="scientific">Pseudomonas segetis</name>
    <dbReference type="NCBI Taxonomy" id="298908"/>
    <lineage>
        <taxon>Bacteria</taxon>
        <taxon>Pseudomonadati</taxon>
        <taxon>Pseudomonadota</taxon>
        <taxon>Gammaproteobacteria</taxon>
        <taxon>Pseudomonadales</taxon>
        <taxon>Pseudomonadaceae</taxon>
        <taxon>Pseudomonas</taxon>
    </lineage>
</organism>
<comment type="similarity">
    <text evidence="2 11">Belongs to the class-II aminoacyl-tRNA synthetase family.</text>
</comment>
<feature type="domain" description="Aminoacyl-transfer RNA synthetases class-II family profile" evidence="13">
    <location>
        <begin position="21"/>
        <end position="348"/>
    </location>
</feature>
<feature type="binding site" evidence="12">
    <location>
        <position position="132"/>
    </location>
    <ligand>
        <name>L-histidine</name>
        <dbReference type="ChEBI" id="CHEBI:57595"/>
    </ligand>
</feature>
<dbReference type="GO" id="GO:0005737">
    <property type="term" value="C:cytoplasm"/>
    <property type="evidence" value="ECO:0007669"/>
    <property type="project" value="UniProtKB-SubCell"/>
</dbReference>
<accession>A0A238ZGH9</accession>
<evidence type="ECO:0000256" key="12">
    <source>
        <dbReference type="PIRSR" id="PIRSR001549-1"/>
    </source>
</evidence>
<evidence type="ECO:0000313" key="14">
    <source>
        <dbReference type="EMBL" id="SNR82380.1"/>
    </source>
</evidence>
<evidence type="ECO:0000313" key="15">
    <source>
        <dbReference type="Proteomes" id="UP000242915"/>
    </source>
</evidence>
<evidence type="ECO:0000256" key="7">
    <source>
        <dbReference type="ARBA" id="ARBA00022840"/>
    </source>
</evidence>
<evidence type="ECO:0000256" key="3">
    <source>
        <dbReference type="ARBA" id="ARBA00011738"/>
    </source>
</evidence>
<dbReference type="Gene3D" id="3.40.50.800">
    <property type="entry name" value="Anticodon-binding domain"/>
    <property type="match status" value="1"/>
</dbReference>
<protein>
    <recommendedName>
        <fullName evidence="11">Histidine--tRNA ligase</fullName>
        <ecNumber evidence="11">6.1.1.21</ecNumber>
    </recommendedName>
    <alternativeName>
        <fullName evidence="11">Histidyl-tRNA synthetase</fullName>
        <shortName evidence="11">HisRS</shortName>
    </alternativeName>
</protein>
<dbReference type="Proteomes" id="UP000242915">
    <property type="component" value="Unassembled WGS sequence"/>
</dbReference>
<feature type="binding site" evidence="12">
    <location>
        <position position="114"/>
    </location>
    <ligand>
        <name>L-histidine</name>
        <dbReference type="ChEBI" id="CHEBI:57595"/>
    </ligand>
</feature>
<dbReference type="Pfam" id="PF03129">
    <property type="entry name" value="HGTP_anticodon"/>
    <property type="match status" value="1"/>
</dbReference>
<feature type="binding site" evidence="12">
    <location>
        <begin position="264"/>
        <end position="265"/>
    </location>
    <ligand>
        <name>L-histidine</name>
        <dbReference type="ChEBI" id="CHEBI:57595"/>
    </ligand>
</feature>
<dbReference type="NCBIfam" id="TIGR00442">
    <property type="entry name" value="hisS"/>
    <property type="match status" value="1"/>
</dbReference>
<dbReference type="InterPro" id="IPR033656">
    <property type="entry name" value="HisRS_anticodon"/>
</dbReference>
<evidence type="ECO:0000256" key="10">
    <source>
        <dbReference type="ARBA" id="ARBA00047639"/>
    </source>
</evidence>
<comment type="subunit">
    <text evidence="3 11">Homodimer.</text>
</comment>
<dbReference type="EMBL" id="FZOG01000001">
    <property type="protein sequence ID" value="SNR82380.1"/>
    <property type="molecule type" value="Genomic_DNA"/>
</dbReference>
<dbReference type="EC" id="6.1.1.21" evidence="11"/>
<keyword evidence="9 11" id="KW-0030">Aminoacyl-tRNA synthetase</keyword>
<dbReference type="InterPro" id="IPR004516">
    <property type="entry name" value="HisRS/HisZ"/>
</dbReference>
<comment type="catalytic activity">
    <reaction evidence="10 11">
        <text>tRNA(His) + L-histidine + ATP = L-histidyl-tRNA(His) + AMP + diphosphate + H(+)</text>
        <dbReference type="Rhea" id="RHEA:17313"/>
        <dbReference type="Rhea" id="RHEA-COMP:9665"/>
        <dbReference type="Rhea" id="RHEA-COMP:9689"/>
        <dbReference type="ChEBI" id="CHEBI:15378"/>
        <dbReference type="ChEBI" id="CHEBI:30616"/>
        <dbReference type="ChEBI" id="CHEBI:33019"/>
        <dbReference type="ChEBI" id="CHEBI:57595"/>
        <dbReference type="ChEBI" id="CHEBI:78442"/>
        <dbReference type="ChEBI" id="CHEBI:78527"/>
        <dbReference type="ChEBI" id="CHEBI:456215"/>
        <dbReference type="EC" id="6.1.1.21"/>
    </reaction>
</comment>
<proteinExistence type="inferred from homology"/>
<feature type="binding site" evidence="12">
    <location>
        <begin position="83"/>
        <end position="85"/>
    </location>
    <ligand>
        <name>L-histidine</name>
        <dbReference type="ChEBI" id="CHEBI:57595"/>
    </ligand>
</feature>
<keyword evidence="15" id="KW-1185">Reference proteome</keyword>
<dbReference type="InterPro" id="IPR045864">
    <property type="entry name" value="aa-tRNA-synth_II/BPL/LPL"/>
</dbReference>
<evidence type="ECO:0000256" key="11">
    <source>
        <dbReference type="HAMAP-Rule" id="MF_00127"/>
    </source>
</evidence>
<reference evidence="15" key="1">
    <citation type="submission" date="2017-06" db="EMBL/GenBank/DDBJ databases">
        <authorList>
            <person name="Varghese N."/>
            <person name="Submissions S."/>
        </authorList>
    </citation>
    <scope>NUCLEOTIDE SEQUENCE [LARGE SCALE GENOMIC DNA]</scope>
    <source>
        <strain evidence="15">CIP 108523</strain>
    </source>
</reference>
<dbReference type="InterPro" id="IPR015807">
    <property type="entry name" value="His-tRNA-ligase"/>
</dbReference>
<keyword evidence="6 11" id="KW-0547">Nucleotide-binding</keyword>
<evidence type="ECO:0000256" key="8">
    <source>
        <dbReference type="ARBA" id="ARBA00022917"/>
    </source>
</evidence>
<evidence type="ECO:0000259" key="13">
    <source>
        <dbReference type="PROSITE" id="PS50862"/>
    </source>
</evidence>
<comment type="subcellular location">
    <subcellularLocation>
        <location evidence="1 11">Cytoplasm</location>
    </subcellularLocation>
</comment>
<dbReference type="GO" id="GO:0006427">
    <property type="term" value="P:histidyl-tRNA aminoacylation"/>
    <property type="evidence" value="ECO:0007669"/>
    <property type="project" value="UniProtKB-UniRule"/>
</dbReference>
<dbReference type="PIRSF" id="PIRSF001549">
    <property type="entry name" value="His-tRNA_synth"/>
    <property type="match status" value="1"/>
</dbReference>
<dbReference type="CDD" id="cd00859">
    <property type="entry name" value="HisRS_anticodon"/>
    <property type="match status" value="1"/>
</dbReference>
<dbReference type="FunFam" id="3.30.930.10:FF:000005">
    <property type="entry name" value="Histidine--tRNA ligase"/>
    <property type="match status" value="1"/>
</dbReference>
<dbReference type="CDD" id="cd00773">
    <property type="entry name" value="HisRS-like_core"/>
    <property type="match status" value="1"/>
</dbReference>
<dbReference type="PANTHER" id="PTHR43707:SF1">
    <property type="entry name" value="HISTIDINE--TRNA LIGASE, MITOCHONDRIAL-RELATED"/>
    <property type="match status" value="1"/>
</dbReference>
<feature type="binding site" evidence="12">
    <location>
        <position position="260"/>
    </location>
    <ligand>
        <name>L-histidine</name>
        <dbReference type="ChEBI" id="CHEBI:57595"/>
    </ligand>
</feature>
<keyword evidence="7 11" id="KW-0067">ATP-binding</keyword>
<sequence>MSKPLQAIRGMNDILPEQTPLWRYFEATVAGLLDGYGYRQIRMPIVEFTELFKRSIGEVTDIVEKEMYTFEDRNGDSLTLRPEGTAACVRAVLEHGLSGGGQTQKLWYIGPMFRHERPQKGRYRQFHQIGLEVFNLPGPDIDAELIMLTWRLWKLLGIGDAVTLELNSLGTSEARAVYRGELVEYLTARIDQLDEDSRRRLSSNPLRILDSKSPQTQALLVDAPKLENYLDEESRVHFAGLKARLDAAGIPYVINPKLVRGLDYYSKTVFEWVTDKLGAQGTVCAGGRYDGLVEQMGGKPTTGVGFAMGIERLLLLIETLDKVPAEIARTVDVYLCAIGEAAELAAIPLAEQLRDKIPGLRLQVNAGAGSFKSQLKKADKSGALFALVIGEDELAQQVVGCKPLRGQGEQNSIAWDVLAEHLATSLKQA</sequence>
<dbReference type="AlphaFoldDB" id="A0A238ZGH9"/>
<name>A0A238ZGH9_9PSED</name>
<dbReference type="HAMAP" id="MF_00127">
    <property type="entry name" value="His_tRNA_synth"/>
    <property type="match status" value="1"/>
</dbReference>
<keyword evidence="8 11" id="KW-0648">Protein biosynthesis</keyword>
<evidence type="ECO:0000256" key="6">
    <source>
        <dbReference type="ARBA" id="ARBA00022741"/>
    </source>
</evidence>
<gene>
    <name evidence="11" type="primary">hisS</name>
    <name evidence="14" type="ORF">SAMN05216255_0404</name>
</gene>
<evidence type="ECO:0000256" key="2">
    <source>
        <dbReference type="ARBA" id="ARBA00008226"/>
    </source>
</evidence>
<dbReference type="InterPro" id="IPR004154">
    <property type="entry name" value="Anticodon-bd"/>
</dbReference>
<feature type="binding site" evidence="12">
    <location>
        <position position="128"/>
    </location>
    <ligand>
        <name>L-histidine</name>
        <dbReference type="ChEBI" id="CHEBI:57595"/>
    </ligand>
</feature>
<dbReference type="InterPro" id="IPR036621">
    <property type="entry name" value="Anticodon-bd_dom_sf"/>
</dbReference>
<keyword evidence="4 11" id="KW-0963">Cytoplasm</keyword>
<evidence type="ECO:0000256" key="5">
    <source>
        <dbReference type="ARBA" id="ARBA00022598"/>
    </source>
</evidence>
<dbReference type="GO" id="GO:0005524">
    <property type="term" value="F:ATP binding"/>
    <property type="evidence" value="ECO:0007669"/>
    <property type="project" value="UniProtKB-UniRule"/>
</dbReference>
<dbReference type="SUPFAM" id="SSF52954">
    <property type="entry name" value="Class II aaRS ABD-related"/>
    <property type="match status" value="1"/>
</dbReference>
<keyword evidence="5 11" id="KW-0436">Ligase</keyword>
<dbReference type="PROSITE" id="PS50862">
    <property type="entry name" value="AA_TRNA_LIGASE_II"/>
    <property type="match status" value="1"/>
</dbReference>
<evidence type="ECO:0000256" key="1">
    <source>
        <dbReference type="ARBA" id="ARBA00004496"/>
    </source>
</evidence>
<dbReference type="Pfam" id="PF13393">
    <property type="entry name" value="tRNA-synt_His"/>
    <property type="match status" value="1"/>
</dbReference>
<dbReference type="RefSeq" id="WP_010484602.1">
    <property type="nucleotide sequence ID" value="NZ_FZOG01000001.1"/>
</dbReference>
<dbReference type="PANTHER" id="PTHR43707">
    <property type="entry name" value="HISTIDYL-TRNA SYNTHETASE"/>
    <property type="match status" value="1"/>
</dbReference>
<evidence type="ECO:0000256" key="4">
    <source>
        <dbReference type="ARBA" id="ARBA00022490"/>
    </source>
</evidence>
<dbReference type="Gene3D" id="3.30.930.10">
    <property type="entry name" value="Bira Bifunctional Protein, Domain 2"/>
    <property type="match status" value="1"/>
</dbReference>
<dbReference type="InterPro" id="IPR006195">
    <property type="entry name" value="aa-tRNA-synth_II"/>
</dbReference>